<dbReference type="PANTHER" id="PTHR18956">
    <property type="entry name" value="HYALURONAN MEDIATED MOTILITY RECEPTOR"/>
    <property type="match status" value="1"/>
</dbReference>
<keyword evidence="2" id="KW-0963">Cytoplasm</keyword>
<evidence type="ECO:0000313" key="8">
    <source>
        <dbReference type="Proteomes" id="UP000027135"/>
    </source>
</evidence>
<dbReference type="InterPro" id="IPR026203">
    <property type="entry name" value="IHABP"/>
</dbReference>
<keyword evidence="7" id="KW-0675">Receptor</keyword>
<dbReference type="PANTHER" id="PTHR18956:SF6">
    <property type="entry name" value="HYALURONAN MEDIATED MOTILITY RECEPTOR"/>
    <property type="match status" value="1"/>
</dbReference>
<dbReference type="GO" id="GO:0005540">
    <property type="term" value="F:hyaluronic acid binding"/>
    <property type="evidence" value="ECO:0007669"/>
    <property type="project" value="InterPro"/>
</dbReference>
<dbReference type="OMA" id="THHRDEL"/>
<reference evidence="7 8" key="1">
    <citation type="journal article" date="2014" name="Nat. Commun.">
        <title>Molecular traces of alternative social organization in a termite genome.</title>
        <authorList>
            <person name="Terrapon N."/>
            <person name="Li C."/>
            <person name="Robertson H.M."/>
            <person name="Ji L."/>
            <person name="Meng X."/>
            <person name="Booth W."/>
            <person name="Chen Z."/>
            <person name="Childers C.P."/>
            <person name="Glastad K.M."/>
            <person name="Gokhale K."/>
            <person name="Gowin J."/>
            <person name="Gronenberg W."/>
            <person name="Hermansen R.A."/>
            <person name="Hu H."/>
            <person name="Hunt B.G."/>
            <person name="Huylmans A.K."/>
            <person name="Khalil S.M."/>
            <person name="Mitchell R.D."/>
            <person name="Munoz-Torres M.C."/>
            <person name="Mustard J.A."/>
            <person name="Pan H."/>
            <person name="Reese J.T."/>
            <person name="Scharf M.E."/>
            <person name="Sun F."/>
            <person name="Vogel H."/>
            <person name="Xiao J."/>
            <person name="Yang W."/>
            <person name="Yang Z."/>
            <person name="Yang Z."/>
            <person name="Zhou J."/>
            <person name="Zhu J."/>
            <person name="Brent C.S."/>
            <person name="Elsik C.G."/>
            <person name="Goodisman M.A."/>
            <person name="Liberles D.A."/>
            <person name="Roe R.M."/>
            <person name="Vargo E.L."/>
            <person name="Vilcinskas A."/>
            <person name="Wang J."/>
            <person name="Bornberg-Bauer E."/>
            <person name="Korb J."/>
            <person name="Zhang G."/>
            <person name="Liebig J."/>
        </authorList>
    </citation>
    <scope>NUCLEOTIDE SEQUENCE [LARGE SCALE GENOMIC DNA]</scope>
    <source>
        <tissue evidence="7">Whole organism</tissue>
    </source>
</reference>
<evidence type="ECO:0000256" key="4">
    <source>
        <dbReference type="SAM" id="Coils"/>
    </source>
</evidence>
<dbReference type="GO" id="GO:0005819">
    <property type="term" value="C:spindle"/>
    <property type="evidence" value="ECO:0007669"/>
    <property type="project" value="UniProtKB-SubCell"/>
</dbReference>
<dbReference type="Pfam" id="PF15908">
    <property type="entry name" value="HMMR_C"/>
    <property type="match status" value="1"/>
</dbReference>
<feature type="coiled-coil region" evidence="4">
    <location>
        <begin position="62"/>
        <end position="140"/>
    </location>
</feature>
<comment type="subcellular location">
    <subcellularLocation>
        <location evidence="1">Cytoplasm</location>
        <location evidence="1">Cytoskeleton</location>
        <location evidence="1">Spindle</location>
    </subcellularLocation>
</comment>
<feature type="domain" description="Hyaluronan-mediated motility receptor C-terminal" evidence="6">
    <location>
        <begin position="549"/>
        <end position="668"/>
    </location>
</feature>
<evidence type="ECO:0000313" key="7">
    <source>
        <dbReference type="EMBL" id="KDR14619.1"/>
    </source>
</evidence>
<evidence type="ECO:0000256" key="2">
    <source>
        <dbReference type="ARBA" id="ARBA00022490"/>
    </source>
</evidence>
<dbReference type="AlphaFoldDB" id="A0A067QYP3"/>
<feature type="compositionally biased region" description="Basic and acidic residues" evidence="5">
    <location>
        <begin position="681"/>
        <end position="690"/>
    </location>
</feature>
<dbReference type="Proteomes" id="UP000027135">
    <property type="component" value="Unassembled WGS sequence"/>
</dbReference>
<keyword evidence="8" id="KW-1185">Reference proteome</keyword>
<gene>
    <name evidence="7" type="ORF">L798_11201</name>
</gene>
<sequence>MVDLTNKYCALEREFGESCLEKSLMTESYKLELDEINRKHEDELCKVWEEVNDKGRELGRIKNIMEGSVKEAEERVREIRAAAEEKLEEVQIAAEKRMREFEVETAEKINDCRTRVDVKLKDAELQMNVYAQKAMQAEEELRHMTHHRDELRISNMENQLTVVDMQDKIDTLVTELNTARESYEADLNQARNEHEVTKKQCKKLKIGISNIQASLEALQMRLLESEHDVEQLTNATHQVQAQKAALEEQVNILTQKLEDSRQSMSQLETDTVKQIENTHKDLLCKLEDFKEKADKNIAAKEEEILEYRHKTKKLSARIFELTETLSAIEETNTVHEREIEALTEKLDHQRDCAKIATQQIATLEASNAIYQHQVQALTAELEYQKDFSQKASDHIAGLATAKANQDKAICNLTSELMAEREKILKLHGEIEEPTTLMNFNSESSSDLLSVLKENFEHYKSELMHIIQTQMTDIKTKEFDIDKKNIDICRKKCEIKSATDRITELVSENTKKEEKIADHNQKIEELCSQLKELKTSLQAELDSELMLKLAEKEKDYQSLLNKAKDWEKCYKEMELLIGPFREQLEAFDAERQALELQKEVAESEMRELGLRYAEILGHQNHKQKIKHMIKLKDEINELKKENDKLDSQVRTQKRLIDKLKDEPRSTSVRKPVLQQHNQSSTRGKENVDHSPIRKSPVSSPKVKALQKYR</sequence>
<feature type="compositionally biased region" description="Basic and acidic residues" evidence="5">
    <location>
        <begin position="653"/>
        <end position="663"/>
    </location>
</feature>
<proteinExistence type="predicted"/>
<evidence type="ECO:0000259" key="6">
    <source>
        <dbReference type="Pfam" id="PF15908"/>
    </source>
</evidence>
<keyword evidence="4" id="KW-0175">Coiled coil</keyword>
<dbReference type="InterPro" id="IPR031794">
    <property type="entry name" value="HMMR_C"/>
</dbReference>
<evidence type="ECO:0000256" key="5">
    <source>
        <dbReference type="SAM" id="MobiDB-lite"/>
    </source>
</evidence>
<name>A0A067QYP3_ZOONE</name>
<feature type="region of interest" description="Disordered" evidence="5">
    <location>
        <begin position="653"/>
        <end position="708"/>
    </location>
</feature>
<evidence type="ECO:0000256" key="3">
    <source>
        <dbReference type="ARBA" id="ARBA00023212"/>
    </source>
</evidence>
<dbReference type="eggNOG" id="ENOG502QQJM">
    <property type="taxonomic scope" value="Eukaryota"/>
</dbReference>
<evidence type="ECO:0000256" key="1">
    <source>
        <dbReference type="ARBA" id="ARBA00004186"/>
    </source>
</evidence>
<accession>A0A067QYP3</accession>
<organism evidence="7 8">
    <name type="scientific">Zootermopsis nevadensis</name>
    <name type="common">Dampwood termite</name>
    <dbReference type="NCBI Taxonomy" id="136037"/>
    <lineage>
        <taxon>Eukaryota</taxon>
        <taxon>Metazoa</taxon>
        <taxon>Ecdysozoa</taxon>
        <taxon>Arthropoda</taxon>
        <taxon>Hexapoda</taxon>
        <taxon>Insecta</taxon>
        <taxon>Pterygota</taxon>
        <taxon>Neoptera</taxon>
        <taxon>Polyneoptera</taxon>
        <taxon>Dictyoptera</taxon>
        <taxon>Blattodea</taxon>
        <taxon>Blattoidea</taxon>
        <taxon>Termitoidae</taxon>
        <taxon>Termopsidae</taxon>
        <taxon>Zootermopsis</taxon>
    </lineage>
</organism>
<dbReference type="EMBL" id="KK852870">
    <property type="protein sequence ID" value="KDR14619.1"/>
    <property type="molecule type" value="Genomic_DNA"/>
</dbReference>
<dbReference type="STRING" id="136037.A0A067QYP3"/>
<dbReference type="InParanoid" id="A0A067QYP3"/>
<feature type="coiled-coil region" evidence="4">
    <location>
        <begin position="173"/>
        <end position="380"/>
    </location>
</feature>
<protein>
    <submittedName>
        <fullName evidence="7">Hyaluronan-mediated motility receptor</fullName>
    </submittedName>
</protein>
<keyword evidence="3" id="KW-0206">Cytoskeleton</keyword>